<reference evidence="2 3" key="1">
    <citation type="submission" date="2018-08" db="EMBL/GenBank/DDBJ databases">
        <title>A genome reference for cultivated species of the human gut microbiota.</title>
        <authorList>
            <person name="Zou Y."/>
            <person name="Xue W."/>
            <person name="Luo G."/>
        </authorList>
    </citation>
    <scope>NUCLEOTIDE SEQUENCE [LARGE SCALE GENOMIC DNA]</scope>
    <source>
        <strain evidence="2 3">AF42-9</strain>
    </source>
</reference>
<accession>A0A3R6IV10</accession>
<keyword evidence="2" id="KW-0689">Ribosomal protein</keyword>
<dbReference type="RefSeq" id="WP_118354970.1">
    <property type="nucleotide sequence ID" value="NZ_BRDO01000031.1"/>
</dbReference>
<comment type="caution">
    <text evidence="2">The sequence shown here is derived from an EMBL/GenBank/DDBJ whole genome shotgun (WGS) entry which is preliminary data.</text>
</comment>
<keyword evidence="1" id="KW-0175">Coiled coil</keyword>
<protein>
    <submittedName>
        <fullName evidence="2">30S ribosomal protein S7</fullName>
    </submittedName>
</protein>
<gene>
    <name evidence="2" type="ORF">DW060_04645</name>
</gene>
<organism evidence="2 3">
    <name type="scientific">Leyella stercorea</name>
    <dbReference type="NCBI Taxonomy" id="363265"/>
    <lineage>
        <taxon>Bacteria</taxon>
        <taxon>Pseudomonadati</taxon>
        <taxon>Bacteroidota</taxon>
        <taxon>Bacteroidia</taxon>
        <taxon>Bacteroidales</taxon>
        <taxon>Prevotellaceae</taxon>
        <taxon>Leyella</taxon>
    </lineage>
</organism>
<dbReference type="Proteomes" id="UP000286598">
    <property type="component" value="Unassembled WGS sequence"/>
</dbReference>
<proteinExistence type="predicted"/>
<evidence type="ECO:0000313" key="2">
    <source>
        <dbReference type="EMBL" id="RHK51428.1"/>
    </source>
</evidence>
<evidence type="ECO:0000256" key="1">
    <source>
        <dbReference type="SAM" id="Coils"/>
    </source>
</evidence>
<name>A0A3R6IV10_9BACT</name>
<dbReference type="GO" id="GO:0005840">
    <property type="term" value="C:ribosome"/>
    <property type="evidence" value="ECO:0007669"/>
    <property type="project" value="UniProtKB-KW"/>
</dbReference>
<dbReference type="EMBL" id="QRNO01000016">
    <property type="protein sequence ID" value="RHK51428.1"/>
    <property type="molecule type" value="Genomic_DNA"/>
</dbReference>
<dbReference type="AlphaFoldDB" id="A0A3R6IV10"/>
<feature type="coiled-coil region" evidence="1">
    <location>
        <begin position="9"/>
        <end position="36"/>
    </location>
</feature>
<keyword evidence="3" id="KW-1185">Reference proteome</keyword>
<keyword evidence="2" id="KW-0687">Ribonucleoprotein</keyword>
<evidence type="ECO:0000313" key="3">
    <source>
        <dbReference type="Proteomes" id="UP000286598"/>
    </source>
</evidence>
<sequence length="46" mass="5654">MTTFKTKSREELIAAFRRAIDRKKEWEEEAQKEFEEIRNRGLQLKL</sequence>